<gene>
    <name evidence="1" type="ORF">BJ138DRAFT_1165980</name>
</gene>
<reference evidence="1" key="1">
    <citation type="journal article" date="2021" name="New Phytol.">
        <title>Evolutionary innovations through gain and loss of genes in the ectomycorrhizal Boletales.</title>
        <authorList>
            <person name="Wu G."/>
            <person name="Miyauchi S."/>
            <person name="Morin E."/>
            <person name="Kuo A."/>
            <person name="Drula E."/>
            <person name="Varga T."/>
            <person name="Kohler A."/>
            <person name="Feng B."/>
            <person name="Cao Y."/>
            <person name="Lipzen A."/>
            <person name="Daum C."/>
            <person name="Hundley H."/>
            <person name="Pangilinan J."/>
            <person name="Johnson J."/>
            <person name="Barry K."/>
            <person name="LaButti K."/>
            <person name="Ng V."/>
            <person name="Ahrendt S."/>
            <person name="Min B."/>
            <person name="Choi I.G."/>
            <person name="Park H."/>
            <person name="Plett J.M."/>
            <person name="Magnuson J."/>
            <person name="Spatafora J.W."/>
            <person name="Nagy L.G."/>
            <person name="Henrissat B."/>
            <person name="Grigoriev I.V."/>
            <person name="Yang Z.L."/>
            <person name="Xu J."/>
            <person name="Martin F.M."/>
        </authorList>
    </citation>
    <scope>NUCLEOTIDE SEQUENCE</scope>
    <source>
        <strain evidence="1">ATCC 28755</strain>
    </source>
</reference>
<keyword evidence="2" id="KW-1185">Reference proteome</keyword>
<accession>A0ACB7ZV74</accession>
<organism evidence="1 2">
    <name type="scientific">Hygrophoropsis aurantiaca</name>
    <dbReference type="NCBI Taxonomy" id="72124"/>
    <lineage>
        <taxon>Eukaryota</taxon>
        <taxon>Fungi</taxon>
        <taxon>Dikarya</taxon>
        <taxon>Basidiomycota</taxon>
        <taxon>Agaricomycotina</taxon>
        <taxon>Agaricomycetes</taxon>
        <taxon>Agaricomycetidae</taxon>
        <taxon>Boletales</taxon>
        <taxon>Coniophorineae</taxon>
        <taxon>Hygrophoropsidaceae</taxon>
        <taxon>Hygrophoropsis</taxon>
    </lineage>
</organism>
<evidence type="ECO:0000313" key="2">
    <source>
        <dbReference type="Proteomes" id="UP000790377"/>
    </source>
</evidence>
<sequence>MLLVNATARVITRAMDAISALCTTFLRPWNLILALIIYGAYKILYQLVIWPRFLSPLRLLPGPPLGSLLSGQFPVILAEEAGSPQRRWLKEYGPVVRVVGPIGIERLIFIKPEALQQILITDWSDFPRPDFYRHALGLVVGYGLFTVKGGESKWMRKIMNPAFSNTRLIPHIDPCYDIIDEYVDTLSSEIDEDSTGGKTYVIHNLMTKLTLDILCLTAFGYKANNLSRFEGSIAEAYEELFDLQSGPHIASFCFGVCLPFVPAFMTSGWAHLFKPLFRLSDDLRRGGIIADKMHHIKNIANRMLDERRADLEAAPLEDRKDLMSILLQSQCTEKAGKARSSNADMVDHILTFLGAGHDTTSSSLTWTLWLLAKHKSAQIKLREEVTALVSKNPRPDHRSLKESPFLEAVIMESLRLYPPLPQTVRQAAKDTEVDGIFVPKGTMIYVPIRVFNTWEGYWGENAEEFRPERWQDLPGTYNSTLSMLAFTAGPQACIGRTMAMMEMRAILTILIMRFQFDLLDPNQNAIPRAGISMKPTDSLPLRVTKINT</sequence>
<name>A0ACB7ZV74_9AGAM</name>
<dbReference type="Proteomes" id="UP000790377">
    <property type="component" value="Unassembled WGS sequence"/>
</dbReference>
<evidence type="ECO:0000313" key="1">
    <source>
        <dbReference type="EMBL" id="KAH7904767.1"/>
    </source>
</evidence>
<protein>
    <submittedName>
        <fullName evidence="1">Cytochrome P450</fullName>
    </submittedName>
</protein>
<comment type="caution">
    <text evidence="1">The sequence shown here is derived from an EMBL/GenBank/DDBJ whole genome shotgun (WGS) entry which is preliminary data.</text>
</comment>
<proteinExistence type="predicted"/>
<dbReference type="EMBL" id="MU268368">
    <property type="protein sequence ID" value="KAH7904767.1"/>
    <property type="molecule type" value="Genomic_DNA"/>
</dbReference>